<feature type="compositionally biased region" description="Low complexity" evidence="1">
    <location>
        <begin position="639"/>
        <end position="657"/>
    </location>
</feature>
<name>A0ABM4G5S8_9AVES</name>
<protein>
    <submittedName>
        <fullName evidence="3">Collagen alpha-1(I) chain-like</fullName>
    </submittedName>
</protein>
<gene>
    <name evidence="3" type="primary">LOC136995435</name>
</gene>
<evidence type="ECO:0000256" key="1">
    <source>
        <dbReference type="SAM" id="MobiDB-lite"/>
    </source>
</evidence>
<feature type="compositionally biased region" description="Low complexity" evidence="1">
    <location>
        <begin position="236"/>
        <end position="258"/>
    </location>
</feature>
<sequence>MLGALGPALRRGLALLGGGGGALLGPGLLLLAAAAALLVAARRRQPRPSPPRSRRRDASPALEGPATAAATAALGAACPAGPLRDGGAFPSLRSHLARKGLEIWLGALPWPVRRSQQRAALRRGRPGLPRPIRPGQARPLARRRLCPSLQGRADAIAANLLQKHLQGLWGVPNPTEESLARLVPCPPPLLAPLDPGTPQEYGTWASSTPAPGWARVPQCPGLPAQTHLPWCPLAPSSVPATSTSSASGQLAGSSLGAGTVAGGGEPHSGAEDEDLPAGVSSSIQRAPGSRDGGLPPGAEEPLGPPGPSTAASSPELPSPDEAAGPAVPKADVTLEANFAAAPGSRVANVEDGSRPDAAGPVGVPRLELSRDAHSKLWMHTARKCLETRLRILPAVVRRSLETPRPALPQLLPEGACRPGTRPERLAWPQLGASAGEQRPRSRPVPAHIAVPEALFLPEEQREALELHVRAKRLQSRGGLLGPCPGPAPPSPQAAPGEEGAWAAPGAGSLPGALGGSGDEAAVTSEAPGKRRGTPKPWAGPAVAVVSPVLAPAAAGSARGNVAAVPLLEKAARASAEARSRPETPSGQRGRVTEAEAGEDEEAPAAAPQQPQPDANTRGQEPRPPRGLPVSPEEPRAGMEEGPNAAAPAPLAAAQEHPAAGERPARRQGVHAPRRAPRQVALHGGDRSPPQRGRGCSPPASVATLRWSRGQILRALESGLQEMAQSWSQPDGMETPSPKQPPSPPLHRGVQPRMAEGPVGAPDPASGEPAPWGPPRAWLQVSVPWLEQHVVQRALGTFLLPPCIGQNLCPFPLGETPGSTQTR</sequence>
<feature type="region of interest" description="Disordered" evidence="1">
    <location>
        <begin position="571"/>
        <end position="702"/>
    </location>
</feature>
<feature type="region of interest" description="Disordered" evidence="1">
    <location>
        <begin position="717"/>
        <end position="775"/>
    </location>
</feature>
<dbReference type="RefSeq" id="XP_067172557.1">
    <property type="nucleotide sequence ID" value="XM_067316456.1"/>
</dbReference>
<feature type="compositionally biased region" description="Low complexity" evidence="1">
    <location>
        <begin position="603"/>
        <end position="614"/>
    </location>
</feature>
<evidence type="ECO:0000313" key="2">
    <source>
        <dbReference type="Proteomes" id="UP001652627"/>
    </source>
</evidence>
<accession>A0ABM4G5S8</accession>
<feature type="region of interest" description="Disordered" evidence="1">
    <location>
        <begin position="236"/>
        <end position="326"/>
    </location>
</feature>
<proteinExistence type="predicted"/>
<dbReference type="Proteomes" id="UP001652627">
    <property type="component" value="Chromosome Z"/>
</dbReference>
<feature type="region of interest" description="Disordered" evidence="1">
    <location>
        <begin position="42"/>
        <end position="66"/>
    </location>
</feature>
<evidence type="ECO:0000313" key="3">
    <source>
        <dbReference type="RefSeq" id="XP_067172557.1"/>
    </source>
</evidence>
<dbReference type="GeneID" id="136995435"/>
<organism evidence="2 3">
    <name type="scientific">Apteryx mantelli</name>
    <name type="common">North Island brown kiwi</name>
    <dbReference type="NCBI Taxonomy" id="2696672"/>
    <lineage>
        <taxon>Eukaryota</taxon>
        <taxon>Metazoa</taxon>
        <taxon>Chordata</taxon>
        <taxon>Craniata</taxon>
        <taxon>Vertebrata</taxon>
        <taxon>Euteleostomi</taxon>
        <taxon>Archelosauria</taxon>
        <taxon>Archosauria</taxon>
        <taxon>Dinosauria</taxon>
        <taxon>Saurischia</taxon>
        <taxon>Theropoda</taxon>
        <taxon>Coelurosauria</taxon>
        <taxon>Aves</taxon>
        <taxon>Palaeognathae</taxon>
        <taxon>Apterygiformes</taxon>
        <taxon>Apterygidae</taxon>
        <taxon>Apteryx</taxon>
    </lineage>
</organism>
<feature type="compositionally biased region" description="Low complexity" evidence="1">
    <location>
        <begin position="493"/>
        <end position="511"/>
    </location>
</feature>
<feature type="compositionally biased region" description="Basic residues" evidence="1">
    <location>
        <begin position="665"/>
        <end position="676"/>
    </location>
</feature>
<feature type="region of interest" description="Disordered" evidence="1">
    <location>
        <begin position="477"/>
        <end position="537"/>
    </location>
</feature>
<keyword evidence="2" id="KW-1185">Reference proteome</keyword>
<feature type="compositionally biased region" description="Pro residues" evidence="1">
    <location>
        <begin position="483"/>
        <end position="492"/>
    </location>
</feature>
<reference evidence="3" key="1">
    <citation type="submission" date="2025-08" db="UniProtKB">
        <authorList>
            <consortium name="RefSeq"/>
        </authorList>
    </citation>
    <scope>IDENTIFICATION</scope>
    <source>
        <tissue evidence="3">Blood</tissue>
    </source>
</reference>
<feature type="compositionally biased region" description="Basic and acidic residues" evidence="1">
    <location>
        <begin position="571"/>
        <end position="581"/>
    </location>
</feature>